<dbReference type="OrthoDB" id="9780793at2"/>
<keyword evidence="1" id="KW-0472">Membrane</keyword>
<comment type="caution">
    <text evidence="3">The sequence shown here is derived from an EMBL/GenBank/DDBJ whole genome shotgun (WGS) entry which is preliminary data.</text>
</comment>
<evidence type="ECO:0000256" key="1">
    <source>
        <dbReference type="SAM" id="Phobius"/>
    </source>
</evidence>
<feature type="transmembrane region" description="Helical" evidence="1">
    <location>
        <begin position="177"/>
        <end position="201"/>
    </location>
</feature>
<dbReference type="PANTHER" id="PTHR38034:SF1">
    <property type="entry name" value="INNER MEMBRANE PROTEIN YPJD"/>
    <property type="match status" value="1"/>
</dbReference>
<dbReference type="Proteomes" id="UP000283077">
    <property type="component" value="Unassembled WGS sequence"/>
</dbReference>
<dbReference type="Pfam" id="PF01578">
    <property type="entry name" value="Cytochrom_C_asm"/>
    <property type="match status" value="1"/>
</dbReference>
<feature type="transmembrane region" description="Helical" evidence="1">
    <location>
        <begin position="63"/>
        <end position="85"/>
    </location>
</feature>
<proteinExistence type="predicted"/>
<dbReference type="InterPro" id="IPR002541">
    <property type="entry name" value="Cyt_c_assembly"/>
</dbReference>
<feature type="transmembrane region" description="Helical" evidence="1">
    <location>
        <begin position="124"/>
        <end position="147"/>
    </location>
</feature>
<protein>
    <recommendedName>
        <fullName evidence="2">Cytochrome c assembly protein domain-containing protein</fullName>
    </recommendedName>
</protein>
<evidence type="ECO:0000259" key="2">
    <source>
        <dbReference type="Pfam" id="PF01578"/>
    </source>
</evidence>
<feature type="transmembrane region" description="Helical" evidence="1">
    <location>
        <begin position="213"/>
        <end position="232"/>
    </location>
</feature>
<dbReference type="AlphaFoldDB" id="A0A437QSC3"/>
<dbReference type="PANTHER" id="PTHR38034">
    <property type="entry name" value="INNER MEMBRANE PROTEIN YPJD"/>
    <property type="match status" value="1"/>
</dbReference>
<dbReference type="RefSeq" id="WP_127699117.1">
    <property type="nucleotide sequence ID" value="NZ_SACS01000010.1"/>
</dbReference>
<evidence type="ECO:0000313" key="3">
    <source>
        <dbReference type="EMBL" id="RVU37390.1"/>
    </source>
</evidence>
<feature type="transmembrane region" description="Helical" evidence="1">
    <location>
        <begin position="238"/>
        <end position="257"/>
    </location>
</feature>
<name>A0A437QSC3_9GAMM</name>
<keyword evidence="4" id="KW-1185">Reference proteome</keyword>
<accession>A0A437QSC3</accession>
<dbReference type="GO" id="GO:0017004">
    <property type="term" value="P:cytochrome complex assembly"/>
    <property type="evidence" value="ECO:0007669"/>
    <property type="project" value="InterPro"/>
</dbReference>
<keyword evidence="1" id="KW-0812">Transmembrane</keyword>
<organism evidence="3 4">
    <name type="scientific">Rheinheimera riviphila</name>
    <dbReference type="NCBI Taxonomy" id="1834037"/>
    <lineage>
        <taxon>Bacteria</taxon>
        <taxon>Pseudomonadati</taxon>
        <taxon>Pseudomonadota</taxon>
        <taxon>Gammaproteobacteria</taxon>
        <taxon>Chromatiales</taxon>
        <taxon>Chromatiaceae</taxon>
        <taxon>Rheinheimera</taxon>
    </lineage>
</organism>
<feature type="transmembrane region" description="Helical" evidence="1">
    <location>
        <begin position="91"/>
        <end position="112"/>
    </location>
</feature>
<feature type="domain" description="Cytochrome c assembly protein" evidence="2">
    <location>
        <begin position="44"/>
        <end position="264"/>
    </location>
</feature>
<dbReference type="InterPro" id="IPR052372">
    <property type="entry name" value="YpjD/HemX"/>
</dbReference>
<evidence type="ECO:0000313" key="4">
    <source>
        <dbReference type="Proteomes" id="UP000283077"/>
    </source>
</evidence>
<sequence length="268" mass="29491">MSFALLPMLAFLCYLTATVAVSQRLYHADGPRFKLVFSAATAGIVLHMLALSQAMFTADGQNFSLLNVSSMVCWLITLSLTLTALRTPITLLLPIVYGFAALVQLAVGLLPAGAQVQHFEHDPWLLLHVVVAFIAYVMLIMATLYSFQVSYISQRLKQKTPLQPGTVFPPLMQAEALLFRLMLAGTVLLGLTLFSGAIFTADWLAKHNIHKNVLSLMAFLLFSLLLVGHARLGWRGRVANALTISASLLLTLAYFGSRFVREVLLERL</sequence>
<gene>
    <name evidence="3" type="ORF">EOE67_10950</name>
</gene>
<reference evidence="3 4" key="1">
    <citation type="submission" date="2019-01" db="EMBL/GenBank/DDBJ databases">
        <authorList>
            <person name="Chen W.-M."/>
        </authorList>
    </citation>
    <scope>NUCLEOTIDE SEQUENCE [LARGE SCALE GENOMIC DNA]</scope>
    <source>
        <strain evidence="3 4">KYPC3</strain>
    </source>
</reference>
<feature type="transmembrane region" description="Helical" evidence="1">
    <location>
        <begin position="32"/>
        <end position="51"/>
    </location>
</feature>
<keyword evidence="1" id="KW-1133">Transmembrane helix</keyword>
<dbReference type="GO" id="GO:0005886">
    <property type="term" value="C:plasma membrane"/>
    <property type="evidence" value="ECO:0007669"/>
    <property type="project" value="TreeGrafter"/>
</dbReference>
<dbReference type="EMBL" id="SACS01000010">
    <property type="protein sequence ID" value="RVU37390.1"/>
    <property type="molecule type" value="Genomic_DNA"/>
</dbReference>
<dbReference type="GO" id="GO:0020037">
    <property type="term" value="F:heme binding"/>
    <property type="evidence" value="ECO:0007669"/>
    <property type="project" value="InterPro"/>
</dbReference>